<proteinExistence type="predicted"/>
<dbReference type="InterPro" id="IPR043128">
    <property type="entry name" value="Rev_trsase/Diguanyl_cyclase"/>
</dbReference>
<sequence length="351" mass="39755">MNNPFDINEEQDYEAALNAVESVVLLVDDQPIFSEYIRRILHEEKNIQYHYCSAPSPKKICQLAVEHKVTTILLDILMPNISGYEILRSLRKVKEIARIPVIMLSSQDCAEMKARAFAQYANDYLVKNPDPKELVARVRAHTRNYLALLELDRVMAENQQIQADLDRANRKLLAVNSQLQQLSVTDGLTGIANRRYFDAKLEHALNANKRQSDCLNLLLMDVDYFKQYNDHYGHQQGDKCLKMIAKVLEEYSVRTGEVAARYGGEEFAMIFPMNDEPQIRRVAEKIRVAIAHLKIPHAKSDISDFVTVSMGICTVHGGSGATAEQLIQASDQALYKAKAAGRNRIEIGYIS</sequence>
<dbReference type="InterPro" id="IPR001789">
    <property type="entry name" value="Sig_transdc_resp-reg_receiver"/>
</dbReference>
<dbReference type="GO" id="GO:0005886">
    <property type="term" value="C:plasma membrane"/>
    <property type="evidence" value="ECO:0007669"/>
    <property type="project" value="TreeGrafter"/>
</dbReference>
<dbReference type="Gene3D" id="3.30.70.270">
    <property type="match status" value="1"/>
</dbReference>
<dbReference type="AlphaFoldDB" id="A0A7U6JHE3"/>
<dbReference type="InterPro" id="IPR011006">
    <property type="entry name" value="CheY-like_superfamily"/>
</dbReference>
<feature type="coiled-coil region" evidence="5">
    <location>
        <begin position="151"/>
        <end position="185"/>
    </location>
</feature>
<protein>
    <recommendedName>
        <fullName evidence="2">diguanylate cyclase</fullName>
        <ecNumber evidence="2">2.7.7.65</ecNumber>
    </recommendedName>
</protein>
<dbReference type="NCBIfam" id="TIGR00254">
    <property type="entry name" value="GGDEF"/>
    <property type="match status" value="1"/>
</dbReference>
<comment type="catalytic activity">
    <reaction evidence="3">
        <text>2 GTP = 3',3'-c-di-GMP + 2 diphosphate</text>
        <dbReference type="Rhea" id="RHEA:24898"/>
        <dbReference type="ChEBI" id="CHEBI:33019"/>
        <dbReference type="ChEBI" id="CHEBI:37565"/>
        <dbReference type="ChEBI" id="CHEBI:58805"/>
        <dbReference type="EC" id="2.7.7.65"/>
    </reaction>
</comment>
<dbReference type="GO" id="GO:1902201">
    <property type="term" value="P:negative regulation of bacterial-type flagellum-dependent cell motility"/>
    <property type="evidence" value="ECO:0007669"/>
    <property type="project" value="TreeGrafter"/>
</dbReference>
<evidence type="ECO:0000256" key="1">
    <source>
        <dbReference type="ARBA" id="ARBA00001946"/>
    </source>
</evidence>
<dbReference type="RefSeq" id="WP_052469979.1">
    <property type="nucleotide sequence ID" value="NZ_AP012273.1"/>
</dbReference>
<dbReference type="PROSITE" id="PS50887">
    <property type="entry name" value="GGDEF"/>
    <property type="match status" value="1"/>
</dbReference>
<reference evidence="8 9" key="1">
    <citation type="journal article" date="2014" name="PLoS ONE">
        <title>Physiological and genomic features of a novel sulfur-oxidizing gammaproteobacterium belonging to a previously uncultivated symbiotic lineage isolated from a hydrothermal vent.</title>
        <authorList>
            <person name="Nunoura T."/>
            <person name="Takaki Y."/>
            <person name="Kazama H."/>
            <person name="Kakuta J."/>
            <person name="Shimamura S."/>
            <person name="Makita H."/>
            <person name="Hirai M."/>
            <person name="Miyazaki M."/>
            <person name="Takai K."/>
        </authorList>
    </citation>
    <scope>NUCLEOTIDE SEQUENCE [LARGE SCALE GENOMIC DNA]</scope>
    <source>
        <strain evidence="8 9">Hiromi1</strain>
    </source>
</reference>
<dbReference type="PANTHER" id="PTHR45138">
    <property type="entry name" value="REGULATORY COMPONENTS OF SENSORY TRANSDUCTION SYSTEM"/>
    <property type="match status" value="1"/>
</dbReference>
<dbReference type="Gene3D" id="3.40.50.2300">
    <property type="match status" value="1"/>
</dbReference>
<dbReference type="SUPFAM" id="SSF55073">
    <property type="entry name" value="Nucleotide cyclase"/>
    <property type="match status" value="1"/>
</dbReference>
<feature type="domain" description="Response regulatory" evidence="6">
    <location>
        <begin position="23"/>
        <end position="142"/>
    </location>
</feature>
<evidence type="ECO:0000256" key="5">
    <source>
        <dbReference type="SAM" id="Coils"/>
    </source>
</evidence>
<evidence type="ECO:0000256" key="2">
    <source>
        <dbReference type="ARBA" id="ARBA00012528"/>
    </source>
</evidence>
<dbReference type="OrthoDB" id="9812260at2"/>
<evidence type="ECO:0000259" key="7">
    <source>
        <dbReference type="PROSITE" id="PS50887"/>
    </source>
</evidence>
<dbReference type="GO" id="GO:0043709">
    <property type="term" value="P:cell adhesion involved in single-species biofilm formation"/>
    <property type="evidence" value="ECO:0007669"/>
    <property type="project" value="TreeGrafter"/>
</dbReference>
<feature type="domain" description="GGDEF" evidence="7">
    <location>
        <begin position="213"/>
        <end position="350"/>
    </location>
</feature>
<dbReference type="EMBL" id="AP012273">
    <property type="protein sequence ID" value="BAO44394.1"/>
    <property type="molecule type" value="Genomic_DNA"/>
</dbReference>
<dbReference type="Pfam" id="PF00072">
    <property type="entry name" value="Response_reg"/>
    <property type="match status" value="1"/>
</dbReference>
<dbReference type="PROSITE" id="PS50110">
    <property type="entry name" value="RESPONSE_REGULATORY"/>
    <property type="match status" value="1"/>
</dbReference>
<gene>
    <name evidence="8" type="ORF">TBH_C1473</name>
</gene>
<evidence type="ECO:0000256" key="4">
    <source>
        <dbReference type="PROSITE-ProRule" id="PRU00169"/>
    </source>
</evidence>
<name>A0A7U6JHE3_9GAMM</name>
<dbReference type="InterPro" id="IPR000160">
    <property type="entry name" value="GGDEF_dom"/>
</dbReference>
<dbReference type="CDD" id="cd01949">
    <property type="entry name" value="GGDEF"/>
    <property type="match status" value="1"/>
</dbReference>
<organism evidence="8 9">
    <name type="scientific">Thiolapillus brandeum</name>
    <dbReference type="NCBI Taxonomy" id="1076588"/>
    <lineage>
        <taxon>Bacteria</taxon>
        <taxon>Pseudomonadati</taxon>
        <taxon>Pseudomonadota</taxon>
        <taxon>Gammaproteobacteria</taxon>
        <taxon>Chromatiales</taxon>
        <taxon>Sedimenticolaceae</taxon>
        <taxon>Thiolapillus</taxon>
    </lineage>
</organism>
<dbReference type="GO" id="GO:0000160">
    <property type="term" value="P:phosphorelay signal transduction system"/>
    <property type="evidence" value="ECO:0007669"/>
    <property type="project" value="InterPro"/>
</dbReference>
<dbReference type="SUPFAM" id="SSF52172">
    <property type="entry name" value="CheY-like"/>
    <property type="match status" value="1"/>
</dbReference>
<dbReference type="GO" id="GO:0052621">
    <property type="term" value="F:diguanylate cyclase activity"/>
    <property type="evidence" value="ECO:0007669"/>
    <property type="project" value="UniProtKB-EC"/>
</dbReference>
<dbReference type="EC" id="2.7.7.65" evidence="2"/>
<keyword evidence="9" id="KW-1185">Reference proteome</keyword>
<keyword evidence="5" id="KW-0175">Coiled coil</keyword>
<dbReference type="SMART" id="SM00267">
    <property type="entry name" value="GGDEF"/>
    <property type="match status" value="1"/>
</dbReference>
<accession>A0A7U6JHE3</accession>
<keyword evidence="4" id="KW-0597">Phosphoprotein</keyword>
<dbReference type="KEGG" id="tbn:TBH_C1473"/>
<dbReference type="InterPro" id="IPR050469">
    <property type="entry name" value="Diguanylate_Cyclase"/>
</dbReference>
<comment type="cofactor">
    <cofactor evidence="1">
        <name>Mg(2+)</name>
        <dbReference type="ChEBI" id="CHEBI:18420"/>
    </cofactor>
</comment>
<dbReference type="FunFam" id="3.30.70.270:FF:000001">
    <property type="entry name" value="Diguanylate cyclase domain protein"/>
    <property type="match status" value="1"/>
</dbReference>
<dbReference type="SMART" id="SM00448">
    <property type="entry name" value="REC"/>
    <property type="match status" value="1"/>
</dbReference>
<dbReference type="Proteomes" id="UP000031631">
    <property type="component" value="Chromosome"/>
</dbReference>
<evidence type="ECO:0000256" key="3">
    <source>
        <dbReference type="ARBA" id="ARBA00034247"/>
    </source>
</evidence>
<evidence type="ECO:0000259" key="6">
    <source>
        <dbReference type="PROSITE" id="PS50110"/>
    </source>
</evidence>
<evidence type="ECO:0000313" key="9">
    <source>
        <dbReference type="Proteomes" id="UP000031631"/>
    </source>
</evidence>
<feature type="modified residue" description="4-aspartylphosphate" evidence="4">
    <location>
        <position position="75"/>
    </location>
</feature>
<dbReference type="PANTHER" id="PTHR45138:SF9">
    <property type="entry name" value="DIGUANYLATE CYCLASE DGCM-RELATED"/>
    <property type="match status" value="1"/>
</dbReference>
<evidence type="ECO:0000313" key="8">
    <source>
        <dbReference type="EMBL" id="BAO44394.1"/>
    </source>
</evidence>
<dbReference type="Pfam" id="PF00990">
    <property type="entry name" value="GGDEF"/>
    <property type="match status" value="1"/>
</dbReference>
<dbReference type="InterPro" id="IPR029787">
    <property type="entry name" value="Nucleotide_cyclase"/>
</dbReference>